<evidence type="ECO:0000256" key="12">
    <source>
        <dbReference type="SAM" id="MobiDB-lite"/>
    </source>
</evidence>
<dbReference type="AlphaFoldDB" id="A0A6A1VL62"/>
<dbReference type="EC" id="3.4.19.12" evidence="3"/>
<evidence type="ECO:0000256" key="5">
    <source>
        <dbReference type="ARBA" id="ARBA00022723"/>
    </source>
</evidence>
<dbReference type="PANTHER" id="PTHR24006">
    <property type="entry name" value="UBIQUITIN CARBOXYL-TERMINAL HYDROLASE"/>
    <property type="match status" value="1"/>
</dbReference>
<evidence type="ECO:0000313" key="15">
    <source>
        <dbReference type="EMBL" id="KAB1213672.1"/>
    </source>
</evidence>
<evidence type="ECO:0000256" key="9">
    <source>
        <dbReference type="ARBA" id="ARBA00022833"/>
    </source>
</evidence>
<dbReference type="FunFam" id="3.30.40.10:FF:000900">
    <property type="entry name" value="Ubiquitinyl hydrolase 1"/>
    <property type="match status" value="1"/>
</dbReference>
<dbReference type="PROSITE" id="PS00972">
    <property type="entry name" value="USP_1"/>
    <property type="match status" value="1"/>
</dbReference>
<evidence type="ECO:0000256" key="3">
    <source>
        <dbReference type="ARBA" id="ARBA00012759"/>
    </source>
</evidence>
<keyword evidence="6 11" id="KW-0863">Zinc-finger</keyword>
<dbReference type="GO" id="GO:0006508">
    <property type="term" value="P:proteolysis"/>
    <property type="evidence" value="ECO:0007669"/>
    <property type="project" value="UniProtKB-KW"/>
</dbReference>
<evidence type="ECO:0000256" key="1">
    <source>
        <dbReference type="ARBA" id="ARBA00000707"/>
    </source>
</evidence>
<feature type="compositionally biased region" description="Basic residues" evidence="12">
    <location>
        <begin position="1"/>
        <end position="11"/>
    </location>
</feature>
<keyword evidence="9" id="KW-0862">Zinc</keyword>
<name>A0A6A1VL62_9ROSI</name>
<feature type="region of interest" description="Disordered" evidence="12">
    <location>
        <begin position="1"/>
        <end position="39"/>
    </location>
</feature>
<feature type="region of interest" description="Disordered" evidence="12">
    <location>
        <begin position="381"/>
        <end position="412"/>
    </location>
</feature>
<sequence length="1100" mass="120217">MGKKVKKKSRAPIKEKRVATHSQKTVPQQANSSTETVADGASVVKDRTTCIHLEKGVDLSKLSAKVGSSEPITCEVCRFAGKGGKGKGKHGKKKDGAALDPKSDLRAIWICLKCGHYACGGVGLPTSHQGHMVQHVRQTCHPLVIQFEKPLCWCFTCNILVPMEKNEHKNVLFDVVKLIKRRSSNQSSVDVEDVGFGDGSVTSEIKAVSSVLSDSDVGDSYVVRGLVNLGNTCFFNSIMQNLLAMGALRDYFFKFEASSGSLTIALKKLFIETKPEAGLKNVINPRSFFGCVCSKAPQFRGYQQHDSHELLRCLLDGLSTEELGARKQKNSSDGDGFSSNLITFVDTVFGGQISSTVCCIECGYASTVYEPFLDLSLPVPTKKPPSKKVQPVSRAKKTKLPPKKVGKTRPKAKKDAGLLPVQSFSTPSPSNDISCQPQAVEPMAEKVMSSSCDSTPLGSNGQVIVAAEGDSTSLNFLAVQTSVNEKVFENAVEQTSAVLNDFTWLDFLDPGTIPDQHNLISQSNGISATQDPEKNEQVFENAVVQTSASLDNFSQLDYLDPGSTPDDHEQRNSVSSTQDPKKKDVYLNDAPLPADSGSSSQIPSVNVEPNPKSNSSGNYWEDELPLQVQDNEVLLLPYKEESSTVGEMKGEAEAFLSVGGYGQDELDIDGFGDMFNEPEVVMGPAPRPSSENVAAETSVLAGNSSESDPGEVDDTDSPVTVDSCLAHFIKPELLSNENAWHCESCSKTVQHQRLRSKKQGKTASTVLLNGDETRGQNEHVSLDKDLLCAAEVRNLTNGDIKIDASVDNAGEILVASKEINDCPKIENGITADQNSVVSKWEDGTSEIEDAVPEQSHSSGCYKTCVQSIDSCTVHELSHMQKVQHSNSLLLAGGHESEGSEDEEMDSKSVKVKRDATKRVLIYKAPPILTIHLKRFSQDARGRLSKLNGHVSFRETIDLRPYMDPRIHLCTPYPLCNGPCFKWDLFIPLRDGFFNKSPQGNENYVFSSCFGYPQSWLIAIISRCVDKEKYHYHLVGVVEHSGTMRGGHYVAYVRGGEKSRGKAQQETGGSVWYHASDVYVREASLEEVLRSEAYILFYEKL</sequence>
<comment type="similarity">
    <text evidence="2">Belongs to the peptidase C19 family.</text>
</comment>
<dbReference type="PROSITE" id="PS50271">
    <property type="entry name" value="ZF_UBP"/>
    <property type="match status" value="1"/>
</dbReference>
<keyword evidence="16" id="KW-1185">Reference proteome</keyword>
<dbReference type="InterPro" id="IPR038765">
    <property type="entry name" value="Papain-like_cys_pep_sf"/>
</dbReference>
<organism evidence="15 16">
    <name type="scientific">Morella rubra</name>
    <name type="common">Chinese bayberry</name>
    <dbReference type="NCBI Taxonomy" id="262757"/>
    <lineage>
        <taxon>Eukaryota</taxon>
        <taxon>Viridiplantae</taxon>
        <taxon>Streptophyta</taxon>
        <taxon>Embryophyta</taxon>
        <taxon>Tracheophyta</taxon>
        <taxon>Spermatophyta</taxon>
        <taxon>Magnoliopsida</taxon>
        <taxon>eudicotyledons</taxon>
        <taxon>Gunneridae</taxon>
        <taxon>Pentapetalae</taxon>
        <taxon>rosids</taxon>
        <taxon>fabids</taxon>
        <taxon>Fagales</taxon>
        <taxon>Myricaceae</taxon>
        <taxon>Morella</taxon>
    </lineage>
</organism>
<comment type="function">
    <text evidence="10">Recognizes and hydrolyzes the peptide bond at the C-terminal Gly of ubiquitin. Involved in the processing of poly-ubiquitin precursors as well as that of ubiquitinated proteins. Is involved in resistance to the arginine analog canavanine (CAN).</text>
</comment>
<comment type="catalytic activity">
    <reaction evidence="1">
        <text>Thiol-dependent hydrolysis of ester, thioester, amide, peptide and isopeptide bonds formed by the C-terminal Gly of ubiquitin (a 76-residue protein attached to proteins as an intracellular targeting signal).</text>
        <dbReference type="EC" id="3.4.19.12"/>
    </reaction>
</comment>
<dbReference type="Gene3D" id="3.30.40.10">
    <property type="entry name" value="Zinc/RING finger domain, C3HC4 (zinc finger)"/>
    <property type="match status" value="1"/>
</dbReference>
<evidence type="ECO:0000256" key="7">
    <source>
        <dbReference type="ARBA" id="ARBA00022786"/>
    </source>
</evidence>
<dbReference type="PROSITE" id="PS50235">
    <property type="entry name" value="USP_3"/>
    <property type="match status" value="1"/>
</dbReference>
<feature type="region of interest" description="Disordered" evidence="12">
    <location>
        <begin position="684"/>
        <end position="717"/>
    </location>
</feature>
<keyword evidence="4" id="KW-0645">Protease</keyword>
<evidence type="ECO:0000313" key="16">
    <source>
        <dbReference type="Proteomes" id="UP000516437"/>
    </source>
</evidence>
<dbReference type="GO" id="GO:0005634">
    <property type="term" value="C:nucleus"/>
    <property type="evidence" value="ECO:0007669"/>
    <property type="project" value="TreeGrafter"/>
</dbReference>
<evidence type="ECO:0000256" key="8">
    <source>
        <dbReference type="ARBA" id="ARBA00022801"/>
    </source>
</evidence>
<reference evidence="15 16" key="1">
    <citation type="journal article" date="2019" name="Plant Biotechnol. J.">
        <title>The red bayberry genome and genetic basis of sex determination.</title>
        <authorList>
            <person name="Jia H.M."/>
            <person name="Jia H.J."/>
            <person name="Cai Q.L."/>
            <person name="Wang Y."/>
            <person name="Zhao H.B."/>
            <person name="Yang W.F."/>
            <person name="Wang G.Y."/>
            <person name="Li Y.H."/>
            <person name="Zhan D.L."/>
            <person name="Shen Y.T."/>
            <person name="Niu Q.F."/>
            <person name="Chang L."/>
            <person name="Qiu J."/>
            <person name="Zhao L."/>
            <person name="Xie H.B."/>
            <person name="Fu W.Y."/>
            <person name="Jin J."/>
            <person name="Li X.W."/>
            <person name="Jiao Y."/>
            <person name="Zhou C.C."/>
            <person name="Tu T."/>
            <person name="Chai C.Y."/>
            <person name="Gao J.L."/>
            <person name="Fan L.J."/>
            <person name="van de Weg E."/>
            <person name="Wang J.Y."/>
            <person name="Gao Z.S."/>
        </authorList>
    </citation>
    <scope>NUCLEOTIDE SEQUENCE [LARGE SCALE GENOMIC DNA]</scope>
    <source>
        <tissue evidence="15">Leaves</tissue>
    </source>
</reference>
<dbReference type="SUPFAM" id="SSF54001">
    <property type="entry name" value="Cysteine proteinases"/>
    <property type="match status" value="1"/>
</dbReference>
<dbReference type="GO" id="GO:0008270">
    <property type="term" value="F:zinc ion binding"/>
    <property type="evidence" value="ECO:0007669"/>
    <property type="project" value="UniProtKB-KW"/>
</dbReference>
<keyword evidence="8 15" id="KW-0378">Hydrolase</keyword>
<dbReference type="GO" id="GO:0004843">
    <property type="term" value="F:cysteine-type deubiquitinase activity"/>
    <property type="evidence" value="ECO:0007669"/>
    <property type="project" value="UniProtKB-EC"/>
</dbReference>
<evidence type="ECO:0000256" key="11">
    <source>
        <dbReference type="PROSITE-ProRule" id="PRU00502"/>
    </source>
</evidence>
<comment type="caution">
    <text evidence="15">The sequence shown here is derived from an EMBL/GenBank/DDBJ whole genome shotgun (WGS) entry which is preliminary data.</text>
</comment>
<dbReference type="SMART" id="SM00290">
    <property type="entry name" value="ZnF_UBP"/>
    <property type="match status" value="1"/>
</dbReference>
<dbReference type="GO" id="GO:0005829">
    <property type="term" value="C:cytosol"/>
    <property type="evidence" value="ECO:0007669"/>
    <property type="project" value="TreeGrafter"/>
</dbReference>
<dbReference type="EMBL" id="RXIC02000023">
    <property type="protein sequence ID" value="KAB1213672.1"/>
    <property type="molecule type" value="Genomic_DNA"/>
</dbReference>
<dbReference type="InterPro" id="IPR013083">
    <property type="entry name" value="Znf_RING/FYVE/PHD"/>
</dbReference>
<proteinExistence type="inferred from homology"/>
<dbReference type="OrthoDB" id="2020758at2759"/>
<dbReference type="Pfam" id="PF00443">
    <property type="entry name" value="UCH"/>
    <property type="match status" value="1"/>
</dbReference>
<feature type="domain" description="USP" evidence="13">
    <location>
        <begin position="224"/>
        <end position="1100"/>
    </location>
</feature>
<gene>
    <name evidence="15" type="ORF">CJ030_MR5G016223</name>
</gene>
<dbReference type="Proteomes" id="UP000516437">
    <property type="component" value="Chromosome 5"/>
</dbReference>
<dbReference type="SUPFAM" id="SSF57850">
    <property type="entry name" value="RING/U-box"/>
    <property type="match status" value="1"/>
</dbReference>
<feature type="domain" description="UBP-type" evidence="14">
    <location>
        <begin position="48"/>
        <end position="182"/>
    </location>
</feature>
<dbReference type="InterPro" id="IPR001394">
    <property type="entry name" value="Peptidase_C19_UCH"/>
</dbReference>
<dbReference type="GO" id="GO:0016579">
    <property type="term" value="P:protein deubiquitination"/>
    <property type="evidence" value="ECO:0007669"/>
    <property type="project" value="InterPro"/>
</dbReference>
<dbReference type="InterPro" id="IPR028889">
    <property type="entry name" value="USP"/>
</dbReference>
<dbReference type="InterPro" id="IPR001607">
    <property type="entry name" value="Znf_UBP"/>
</dbReference>
<feature type="compositionally biased region" description="Polar residues" evidence="12">
    <location>
        <begin position="20"/>
        <end position="36"/>
    </location>
</feature>
<dbReference type="PANTHER" id="PTHR24006:SF781">
    <property type="entry name" value="LD34905P"/>
    <property type="match status" value="1"/>
</dbReference>
<dbReference type="InterPro" id="IPR018200">
    <property type="entry name" value="USP_CS"/>
</dbReference>
<dbReference type="Pfam" id="PF02148">
    <property type="entry name" value="zf-UBP"/>
    <property type="match status" value="1"/>
</dbReference>
<evidence type="ECO:0000256" key="10">
    <source>
        <dbReference type="ARBA" id="ARBA00058678"/>
    </source>
</evidence>
<dbReference type="PROSITE" id="PS00973">
    <property type="entry name" value="USP_2"/>
    <property type="match status" value="1"/>
</dbReference>
<protein>
    <recommendedName>
        <fullName evidence="3">ubiquitinyl hydrolase 1</fullName>
        <ecNumber evidence="3">3.4.19.12</ecNumber>
    </recommendedName>
</protein>
<evidence type="ECO:0000256" key="4">
    <source>
        <dbReference type="ARBA" id="ARBA00022670"/>
    </source>
</evidence>
<feature type="compositionally biased region" description="Basic residues" evidence="12">
    <location>
        <begin position="394"/>
        <end position="412"/>
    </location>
</feature>
<evidence type="ECO:0000259" key="13">
    <source>
        <dbReference type="PROSITE" id="PS50235"/>
    </source>
</evidence>
<keyword evidence="5" id="KW-0479">Metal-binding</keyword>
<dbReference type="Gene3D" id="3.90.70.10">
    <property type="entry name" value="Cysteine proteinases"/>
    <property type="match status" value="3"/>
</dbReference>
<keyword evidence="7" id="KW-0833">Ubl conjugation pathway</keyword>
<feature type="region of interest" description="Disordered" evidence="12">
    <location>
        <begin position="554"/>
        <end position="620"/>
    </location>
</feature>
<evidence type="ECO:0000256" key="2">
    <source>
        <dbReference type="ARBA" id="ARBA00009085"/>
    </source>
</evidence>
<evidence type="ECO:0000259" key="14">
    <source>
        <dbReference type="PROSITE" id="PS50271"/>
    </source>
</evidence>
<evidence type="ECO:0000256" key="6">
    <source>
        <dbReference type="ARBA" id="ARBA00022771"/>
    </source>
</evidence>
<dbReference type="InterPro" id="IPR050164">
    <property type="entry name" value="Peptidase_C19"/>
</dbReference>
<accession>A0A6A1VL62</accession>